<dbReference type="Proteomes" id="UP000509478">
    <property type="component" value="Chromosome"/>
</dbReference>
<protein>
    <submittedName>
        <fullName evidence="2">Uncharacterized protein</fullName>
    </submittedName>
</protein>
<keyword evidence="1" id="KW-1133">Transmembrane helix</keyword>
<dbReference type="EMBL" id="CP026995">
    <property type="protein sequence ID" value="QLH07151.1"/>
    <property type="molecule type" value="Genomic_DNA"/>
</dbReference>
<dbReference type="RefSeq" id="WP_179371015.1">
    <property type="nucleotide sequence ID" value="NZ_CP026995.1"/>
</dbReference>
<feature type="transmembrane region" description="Helical" evidence="1">
    <location>
        <begin position="273"/>
        <end position="291"/>
    </location>
</feature>
<keyword evidence="1" id="KW-0472">Membrane</keyword>
<feature type="transmembrane region" description="Helical" evidence="1">
    <location>
        <begin position="37"/>
        <end position="57"/>
    </location>
</feature>
<feature type="transmembrane region" description="Helical" evidence="1">
    <location>
        <begin position="231"/>
        <end position="258"/>
    </location>
</feature>
<feature type="transmembrane region" description="Helical" evidence="1">
    <location>
        <begin position="87"/>
        <end position="106"/>
    </location>
</feature>
<name>A0A7D5M6H4_9ARCH</name>
<feature type="transmembrane region" description="Helical" evidence="1">
    <location>
        <begin position="118"/>
        <end position="140"/>
    </location>
</feature>
<sequence>MKTRLLIIIAAFLVSIPWIRGLEFGMNNQVMWNGITINSIIVMTLTIMFSLMSWVLFSWASKNIKPIGIPLSIITGTSLLIPFSQVLGPMAGIIVGIVAGFAAFMLQKKIISPAQNTSLIIAAITIVATYFVLILMILAIQTSSFVWNTGGVIGQCDLPLIFCTHFYEFHLGGGSIDLDPDLSPSYALDFAGGLFYPIFLQLLVLFGIISSLFLTPYFILKRKNTPSKPYLSLILSGLLLFFGIPSFIASLQTFAIILSQPEQIRTWVFDPQFILLLMPIIVSIIAGILLYRSSVIRKLIKK</sequence>
<gene>
    <name evidence="2" type="ORF">C5F50_08735</name>
</gene>
<keyword evidence="3" id="KW-1185">Reference proteome</keyword>
<feature type="transmembrane region" description="Helical" evidence="1">
    <location>
        <begin position="194"/>
        <end position="219"/>
    </location>
</feature>
<reference evidence="2 3" key="1">
    <citation type="submission" date="2018-02" db="EMBL/GenBank/DDBJ databases">
        <title>Complete genome of Nitrosopumilus ureaphilus PS0.</title>
        <authorList>
            <person name="Qin W."/>
            <person name="Zheng Y."/>
            <person name="Stahl D.A."/>
        </authorList>
    </citation>
    <scope>NUCLEOTIDE SEQUENCE [LARGE SCALE GENOMIC DNA]</scope>
    <source>
        <strain evidence="2 3">PS0</strain>
    </source>
</reference>
<proteinExistence type="predicted"/>
<keyword evidence="1" id="KW-0812">Transmembrane</keyword>
<evidence type="ECO:0000256" key="1">
    <source>
        <dbReference type="SAM" id="Phobius"/>
    </source>
</evidence>
<organism evidence="2 3">
    <name type="scientific">Nitrosopumilus ureiphilus</name>
    <dbReference type="NCBI Taxonomy" id="1470067"/>
    <lineage>
        <taxon>Archaea</taxon>
        <taxon>Nitrososphaerota</taxon>
        <taxon>Nitrososphaeria</taxon>
        <taxon>Nitrosopumilales</taxon>
        <taxon>Nitrosopumilaceae</taxon>
        <taxon>Nitrosopumilus</taxon>
    </lineage>
</organism>
<accession>A0A7D5M6H4</accession>
<dbReference type="GeneID" id="56068182"/>
<evidence type="ECO:0000313" key="3">
    <source>
        <dbReference type="Proteomes" id="UP000509478"/>
    </source>
</evidence>
<dbReference type="KEGG" id="nue:C5F50_08735"/>
<feature type="transmembrane region" description="Helical" evidence="1">
    <location>
        <begin position="64"/>
        <end position="81"/>
    </location>
</feature>
<dbReference type="OrthoDB" id="381816at2157"/>
<dbReference type="AlphaFoldDB" id="A0A7D5M6H4"/>
<evidence type="ECO:0000313" key="2">
    <source>
        <dbReference type="EMBL" id="QLH07151.1"/>
    </source>
</evidence>